<evidence type="ECO:0000313" key="3">
    <source>
        <dbReference type="Proteomes" id="UP001529510"/>
    </source>
</evidence>
<name>A0ABD0PYT5_CIRMR</name>
<keyword evidence="3" id="KW-1185">Reference proteome</keyword>
<feature type="chain" id="PRO_5044792487" evidence="1">
    <location>
        <begin position="20"/>
        <end position="53"/>
    </location>
</feature>
<evidence type="ECO:0000313" key="2">
    <source>
        <dbReference type="EMBL" id="KAL0178970.1"/>
    </source>
</evidence>
<feature type="non-terminal residue" evidence="2">
    <location>
        <position position="1"/>
    </location>
</feature>
<accession>A0ABD0PYT5</accession>
<reference evidence="2 3" key="1">
    <citation type="submission" date="2024-05" db="EMBL/GenBank/DDBJ databases">
        <title>Genome sequencing and assembly of Indian major carp, Cirrhinus mrigala (Hamilton, 1822).</title>
        <authorList>
            <person name="Mohindra V."/>
            <person name="Chowdhury L.M."/>
            <person name="Lal K."/>
            <person name="Jena J.K."/>
        </authorList>
    </citation>
    <scope>NUCLEOTIDE SEQUENCE [LARGE SCALE GENOMIC DNA]</scope>
    <source>
        <strain evidence="2">CM1030</strain>
        <tissue evidence="2">Blood</tissue>
    </source>
</reference>
<evidence type="ECO:0000256" key="1">
    <source>
        <dbReference type="SAM" id="SignalP"/>
    </source>
</evidence>
<sequence>WSMRAAAILFNTCVWHLNALTLNVETVPAIPANLTVTHYFGGILIVGGSPWII</sequence>
<proteinExistence type="predicted"/>
<feature type="signal peptide" evidence="1">
    <location>
        <begin position="1"/>
        <end position="19"/>
    </location>
</feature>
<gene>
    <name evidence="2" type="ORF">M9458_024412</name>
</gene>
<keyword evidence="1" id="KW-0732">Signal</keyword>
<dbReference type="EMBL" id="JAMKFB020000012">
    <property type="protein sequence ID" value="KAL0178970.1"/>
    <property type="molecule type" value="Genomic_DNA"/>
</dbReference>
<dbReference type="Proteomes" id="UP001529510">
    <property type="component" value="Unassembled WGS sequence"/>
</dbReference>
<protein>
    <submittedName>
        <fullName evidence="2">Uncharacterized protein</fullName>
    </submittedName>
</protein>
<comment type="caution">
    <text evidence="2">The sequence shown here is derived from an EMBL/GenBank/DDBJ whole genome shotgun (WGS) entry which is preliminary data.</text>
</comment>
<dbReference type="AlphaFoldDB" id="A0ABD0PYT5"/>
<organism evidence="2 3">
    <name type="scientific">Cirrhinus mrigala</name>
    <name type="common">Mrigala</name>
    <dbReference type="NCBI Taxonomy" id="683832"/>
    <lineage>
        <taxon>Eukaryota</taxon>
        <taxon>Metazoa</taxon>
        <taxon>Chordata</taxon>
        <taxon>Craniata</taxon>
        <taxon>Vertebrata</taxon>
        <taxon>Euteleostomi</taxon>
        <taxon>Actinopterygii</taxon>
        <taxon>Neopterygii</taxon>
        <taxon>Teleostei</taxon>
        <taxon>Ostariophysi</taxon>
        <taxon>Cypriniformes</taxon>
        <taxon>Cyprinidae</taxon>
        <taxon>Labeoninae</taxon>
        <taxon>Labeonini</taxon>
        <taxon>Cirrhinus</taxon>
    </lineage>
</organism>